<keyword evidence="1" id="KW-0812">Transmembrane</keyword>
<organism evidence="2 3">
    <name type="scientific">Chitinophaga hostae</name>
    <dbReference type="NCBI Taxonomy" id="2831022"/>
    <lineage>
        <taxon>Bacteria</taxon>
        <taxon>Pseudomonadati</taxon>
        <taxon>Bacteroidota</taxon>
        <taxon>Chitinophagia</taxon>
        <taxon>Chitinophagales</taxon>
        <taxon>Chitinophagaceae</taxon>
        <taxon>Chitinophaga</taxon>
    </lineage>
</organism>
<proteinExistence type="predicted"/>
<feature type="transmembrane region" description="Helical" evidence="1">
    <location>
        <begin position="42"/>
        <end position="63"/>
    </location>
</feature>
<evidence type="ECO:0000313" key="2">
    <source>
        <dbReference type="EMBL" id="MBS0027607.1"/>
    </source>
</evidence>
<keyword evidence="1" id="KW-1133">Transmembrane helix</keyword>
<keyword evidence="1" id="KW-0472">Membrane</keyword>
<dbReference type="RefSeq" id="WP_211972714.1">
    <property type="nucleotide sequence ID" value="NZ_CBFHAM010000001.1"/>
</dbReference>
<accession>A0ABS5IXA4</accession>
<reference evidence="2 3" key="1">
    <citation type="submission" date="2021-04" db="EMBL/GenBank/DDBJ databases">
        <title>Chitinophaga sp. nov., isolated from the rhizosphere soil.</title>
        <authorList>
            <person name="He S."/>
        </authorList>
    </citation>
    <scope>NUCLEOTIDE SEQUENCE [LARGE SCALE GENOMIC DNA]</scope>
    <source>
        <strain evidence="2 3">2R12</strain>
    </source>
</reference>
<comment type="caution">
    <text evidence="2">The sequence shown here is derived from an EMBL/GenBank/DDBJ whole genome shotgun (WGS) entry which is preliminary data.</text>
</comment>
<gene>
    <name evidence="2" type="ORF">KE626_09835</name>
</gene>
<evidence type="ECO:0000313" key="3">
    <source>
        <dbReference type="Proteomes" id="UP000676386"/>
    </source>
</evidence>
<protein>
    <submittedName>
        <fullName evidence="2">Uncharacterized protein</fullName>
    </submittedName>
</protein>
<name>A0ABS5IXA4_9BACT</name>
<keyword evidence="3" id="KW-1185">Reference proteome</keyword>
<dbReference type="EMBL" id="JAGTXB010000004">
    <property type="protein sequence ID" value="MBS0027607.1"/>
    <property type="molecule type" value="Genomic_DNA"/>
</dbReference>
<dbReference type="Proteomes" id="UP000676386">
    <property type="component" value="Unassembled WGS sequence"/>
</dbReference>
<sequence length="64" mass="7142">MNNDTYDTEQESLPIMQRLRNSIFPVKPTDTVPVKLLKNSGFILFSVMVALVTLLLGGAIMFVL</sequence>
<evidence type="ECO:0000256" key="1">
    <source>
        <dbReference type="SAM" id="Phobius"/>
    </source>
</evidence>